<dbReference type="InterPro" id="IPR036465">
    <property type="entry name" value="vWFA_dom_sf"/>
</dbReference>
<accession>A0A6J4UBM7</accession>
<dbReference type="AlphaFoldDB" id="A0A6J4UBM7"/>
<feature type="domain" description="VWFA" evidence="1">
    <location>
        <begin position="59"/>
        <end position="253"/>
    </location>
</feature>
<evidence type="ECO:0000259" key="1">
    <source>
        <dbReference type="PROSITE" id="PS50234"/>
    </source>
</evidence>
<reference evidence="2" key="1">
    <citation type="submission" date="2020-02" db="EMBL/GenBank/DDBJ databases">
        <authorList>
            <person name="Meier V. D."/>
        </authorList>
    </citation>
    <scope>NUCLEOTIDE SEQUENCE</scope>
    <source>
        <strain evidence="2">AVDCRST_MAG43</strain>
    </source>
</reference>
<proteinExistence type="predicted"/>
<dbReference type="SUPFAM" id="SSF53300">
    <property type="entry name" value="vWA-like"/>
    <property type="match status" value="1"/>
</dbReference>
<dbReference type="Gene3D" id="3.40.50.410">
    <property type="entry name" value="von Willebrand factor, type A domain"/>
    <property type="match status" value="1"/>
</dbReference>
<name>A0A6J4UBM7_9BACT</name>
<organism evidence="2">
    <name type="scientific">uncultured Thermomicrobiales bacterium</name>
    <dbReference type="NCBI Taxonomy" id="1645740"/>
    <lineage>
        <taxon>Bacteria</taxon>
        <taxon>Pseudomonadati</taxon>
        <taxon>Thermomicrobiota</taxon>
        <taxon>Thermomicrobia</taxon>
        <taxon>Thermomicrobiales</taxon>
        <taxon>environmental samples</taxon>
    </lineage>
</organism>
<sequence>MQTSIQSHRWLVRLLIAGVLLLALFPGFGTSAWGDATAAAQDAPSTPTSPTQSGAGTVNVELVFDSSGSMAQEITPGVTRIDAAKDVLGGVIDAIPEREGVNVGFRVYGHLGSNQEADRAESCQSTELVVPIEGTNKQALRDAVASYQPVGWTPLTLSMQRAAEDFQAPGENEVNAIVLVTDGLETCGGDPCAVARALAESEAQVTTYVIGFGLTQEENATLQCIADAGGGLNLSANSAEELNAALFTVLEELQVVVQLGILEIEAFGDVWPRATISCRTGATDSNPDGEVQSVTLTDSNRVELNVGVCEVTWANPSGSQSTVRVNIEAGRTTWIRGSLLKFPQGAGEIYTVADLSGIVVWQDQFEQGDYIWVLPGIYRIDLLERVGDPILISAEVQCLPGTATQLEIFTAGS</sequence>
<protein>
    <recommendedName>
        <fullName evidence="1">VWFA domain-containing protein</fullName>
    </recommendedName>
</protein>
<dbReference type="InterPro" id="IPR002035">
    <property type="entry name" value="VWF_A"/>
</dbReference>
<dbReference type="Pfam" id="PF00092">
    <property type="entry name" value="VWA"/>
    <property type="match status" value="1"/>
</dbReference>
<evidence type="ECO:0000313" key="2">
    <source>
        <dbReference type="EMBL" id="CAA9546015.1"/>
    </source>
</evidence>
<dbReference type="PROSITE" id="PS50234">
    <property type="entry name" value="VWFA"/>
    <property type="match status" value="1"/>
</dbReference>
<gene>
    <name evidence="2" type="ORF">AVDCRST_MAG43-598</name>
</gene>
<dbReference type="SMART" id="SM00327">
    <property type="entry name" value="VWA"/>
    <property type="match status" value="1"/>
</dbReference>
<dbReference type="EMBL" id="CADCWI010000031">
    <property type="protein sequence ID" value="CAA9546015.1"/>
    <property type="molecule type" value="Genomic_DNA"/>
</dbReference>